<dbReference type="PANTHER" id="PTHR12526:SF635">
    <property type="entry name" value="GLYCOSYL TRANSFERASE GROUP 1"/>
    <property type="match status" value="1"/>
</dbReference>
<dbReference type="EMBL" id="JBHTMU010000001">
    <property type="protein sequence ID" value="MFD1341039.1"/>
    <property type="molecule type" value="Genomic_DNA"/>
</dbReference>
<dbReference type="RefSeq" id="WP_386801095.1">
    <property type="nucleotide sequence ID" value="NZ_JBHTMU010000001.1"/>
</dbReference>
<evidence type="ECO:0000259" key="1">
    <source>
        <dbReference type="Pfam" id="PF00534"/>
    </source>
</evidence>
<dbReference type="Proteomes" id="UP001597135">
    <property type="component" value="Unassembled WGS sequence"/>
</dbReference>
<dbReference type="InterPro" id="IPR001296">
    <property type="entry name" value="Glyco_trans_1"/>
</dbReference>
<reference evidence="3" key="1">
    <citation type="journal article" date="2019" name="Int. J. Syst. Evol. Microbiol.">
        <title>The Global Catalogue of Microorganisms (GCM) 10K type strain sequencing project: providing services to taxonomists for standard genome sequencing and annotation.</title>
        <authorList>
            <consortium name="The Broad Institute Genomics Platform"/>
            <consortium name="The Broad Institute Genome Sequencing Center for Infectious Disease"/>
            <person name="Wu L."/>
            <person name="Ma J."/>
        </authorList>
    </citation>
    <scope>NUCLEOTIDE SEQUENCE [LARGE SCALE GENOMIC DNA]</scope>
    <source>
        <strain evidence="3">CCUG 62953</strain>
    </source>
</reference>
<name>A0ABW3ZD39_9RHOB</name>
<dbReference type="Gene3D" id="3.40.50.2000">
    <property type="entry name" value="Glycogen Phosphorylase B"/>
    <property type="match status" value="2"/>
</dbReference>
<accession>A0ABW3ZD39</accession>
<dbReference type="Pfam" id="PF00534">
    <property type="entry name" value="Glycos_transf_1"/>
    <property type="match status" value="1"/>
</dbReference>
<gene>
    <name evidence="2" type="ORF">ACFQ4E_01235</name>
</gene>
<dbReference type="PANTHER" id="PTHR12526">
    <property type="entry name" value="GLYCOSYLTRANSFERASE"/>
    <property type="match status" value="1"/>
</dbReference>
<keyword evidence="2" id="KW-0328">Glycosyltransferase</keyword>
<sequence length="373" mass="40061">MSQTPVAILTGNPRKYSETFVRRHIAELNGGATVTVALSLDEADAGDDRLLACAPVRVIPPRKRWRKPLAAWRGDRAARQRDARIAGFLDRHRASPALCEFGYVATEVAPGLLDQGRSTFCYFRGNDASARLSDPDYRAALAEILPRIDGIVAVSRFLLDRLAAHGLQARRSLVVPSGTDTRLIMPGEVDPDLVLVVGRLVAKKDPLAALEIFAAGAPATARLEFVGDGPLAEALTTRAAELGLSDRVVLHGALPHDAVIARLRRAACVLQPFRTAADGDTEGMPSIVQEAMAAGVAVVTTAHAGVPEHVRHEETGLVHPEGATEALAESLARVLTDADLRARLGTAARRYAEAELDYRILYRRLESFMGLGA</sequence>
<protein>
    <submittedName>
        <fullName evidence="2">Glycosyltransferase</fullName>
        <ecNumber evidence="2">2.4.-.-</ecNumber>
    </submittedName>
</protein>
<feature type="domain" description="Glycosyl transferase family 1" evidence="1">
    <location>
        <begin position="190"/>
        <end position="350"/>
    </location>
</feature>
<keyword evidence="3" id="KW-1185">Reference proteome</keyword>
<evidence type="ECO:0000313" key="3">
    <source>
        <dbReference type="Proteomes" id="UP001597135"/>
    </source>
</evidence>
<organism evidence="2 3">
    <name type="scientific">Litorisediminicola beolgyonensis</name>
    <dbReference type="NCBI Taxonomy" id="1173614"/>
    <lineage>
        <taxon>Bacteria</taxon>
        <taxon>Pseudomonadati</taxon>
        <taxon>Pseudomonadota</taxon>
        <taxon>Alphaproteobacteria</taxon>
        <taxon>Rhodobacterales</taxon>
        <taxon>Paracoccaceae</taxon>
        <taxon>Litorisediminicola</taxon>
    </lineage>
</organism>
<comment type="caution">
    <text evidence="2">The sequence shown here is derived from an EMBL/GenBank/DDBJ whole genome shotgun (WGS) entry which is preliminary data.</text>
</comment>
<proteinExistence type="predicted"/>
<dbReference type="GO" id="GO:0016757">
    <property type="term" value="F:glycosyltransferase activity"/>
    <property type="evidence" value="ECO:0007669"/>
    <property type="project" value="UniProtKB-KW"/>
</dbReference>
<keyword evidence="2" id="KW-0808">Transferase</keyword>
<evidence type="ECO:0000313" key="2">
    <source>
        <dbReference type="EMBL" id="MFD1341039.1"/>
    </source>
</evidence>
<dbReference type="EC" id="2.4.-.-" evidence="2"/>
<dbReference type="SUPFAM" id="SSF53756">
    <property type="entry name" value="UDP-Glycosyltransferase/glycogen phosphorylase"/>
    <property type="match status" value="1"/>
</dbReference>